<sequence>MSNRGLLARSGTLHGGQFDWGGRLPKCNGGARWWAQAGRKPAVECNGISPPDCESDSSIRDESRP</sequence>
<dbReference type="AlphaFoldDB" id="A0A9N7CFN2"/>
<proteinExistence type="predicted"/>
<accession>A0A9N7CFN2</accession>
<evidence type="ECO:0000256" key="1">
    <source>
        <dbReference type="SAM" id="MobiDB-lite"/>
    </source>
</evidence>
<protein>
    <submittedName>
        <fullName evidence="3">Uncharacterized protein</fullName>
    </submittedName>
</protein>
<evidence type="ECO:0000313" key="3">
    <source>
        <dbReference type="EMBL" id="AQU88539.1"/>
    </source>
</evidence>
<dbReference type="Proteomes" id="UP000189683">
    <property type="component" value="Chromosome"/>
</dbReference>
<reference evidence="3" key="2">
    <citation type="submission" date="2017-02" db="EMBL/GenBank/DDBJ databases">
        <authorList>
            <person name="Zhang H."/>
        </authorList>
    </citation>
    <scope>NUCLEOTIDE SEQUENCE</scope>
    <source>
        <strain evidence="3">RZS01</strain>
    </source>
</reference>
<dbReference type="EMBL" id="CP019875">
    <property type="protein sequence ID" value="AQU87523.1"/>
    <property type="molecule type" value="Genomic_DNA"/>
</dbReference>
<reference evidence="4" key="1">
    <citation type="submission" date="2017-02" db="EMBL/GenBank/DDBJ databases">
        <title>zhang.</title>
        <authorList>
            <person name="Zhang H."/>
        </authorList>
    </citation>
    <scope>NUCLEOTIDE SEQUENCE [LARGE SCALE GENOMIC DNA]</scope>
    <source>
        <strain evidence="4">RZS01</strain>
    </source>
</reference>
<evidence type="ECO:0000313" key="4">
    <source>
        <dbReference type="Proteomes" id="UP000189683"/>
    </source>
</evidence>
<feature type="region of interest" description="Disordered" evidence="1">
    <location>
        <begin position="1"/>
        <end position="21"/>
    </location>
</feature>
<dbReference type="KEGG" id="kna:B0W47_14975"/>
<gene>
    <name evidence="2" type="ORF">B0W47_08590</name>
    <name evidence="3" type="ORF">B0W47_14975</name>
</gene>
<feature type="region of interest" description="Disordered" evidence="1">
    <location>
        <begin position="39"/>
        <end position="65"/>
    </location>
</feature>
<dbReference type="EMBL" id="CP019875">
    <property type="protein sequence ID" value="AQU88539.1"/>
    <property type="molecule type" value="Genomic_DNA"/>
</dbReference>
<organism evidence="3 4">
    <name type="scientific">Komagataeibacter nataicola</name>
    <dbReference type="NCBI Taxonomy" id="265960"/>
    <lineage>
        <taxon>Bacteria</taxon>
        <taxon>Pseudomonadati</taxon>
        <taxon>Pseudomonadota</taxon>
        <taxon>Alphaproteobacteria</taxon>
        <taxon>Acetobacterales</taxon>
        <taxon>Acetobacteraceae</taxon>
        <taxon>Komagataeibacter</taxon>
    </lineage>
</organism>
<name>A0A9N7CFN2_9PROT</name>
<evidence type="ECO:0000313" key="2">
    <source>
        <dbReference type="EMBL" id="AQU87523.1"/>
    </source>
</evidence>
<dbReference type="KEGG" id="kna:B0W47_08590"/>